<name>A0ABS1CEJ1_9GAMM</name>
<dbReference type="EMBL" id="NRRV01000010">
    <property type="protein sequence ID" value="MBK1630322.1"/>
    <property type="molecule type" value="Genomic_DNA"/>
</dbReference>
<keyword evidence="3" id="KW-1185">Reference proteome</keyword>
<reference evidence="2 3" key="1">
    <citation type="journal article" date="2020" name="Microorganisms">
        <title>Osmotic Adaptation and Compatible Solute Biosynthesis of Phototrophic Bacteria as Revealed from Genome Analyses.</title>
        <authorList>
            <person name="Imhoff J.F."/>
            <person name="Rahn T."/>
            <person name="Kunzel S."/>
            <person name="Keller A."/>
            <person name="Neulinger S.C."/>
        </authorList>
    </citation>
    <scope>NUCLEOTIDE SEQUENCE [LARGE SCALE GENOMIC DNA]</scope>
    <source>
        <strain evidence="2 3">DSM 6210</strain>
    </source>
</reference>
<dbReference type="Proteomes" id="UP000748752">
    <property type="component" value="Unassembled WGS sequence"/>
</dbReference>
<dbReference type="Gene3D" id="3.40.50.1820">
    <property type="entry name" value="alpha/beta hydrolase"/>
    <property type="match status" value="1"/>
</dbReference>
<accession>A0ABS1CEJ1</accession>
<organism evidence="2 3">
    <name type="scientific">Thiohalocapsa halophila</name>
    <dbReference type="NCBI Taxonomy" id="69359"/>
    <lineage>
        <taxon>Bacteria</taxon>
        <taxon>Pseudomonadati</taxon>
        <taxon>Pseudomonadota</taxon>
        <taxon>Gammaproteobacteria</taxon>
        <taxon>Chromatiales</taxon>
        <taxon>Chromatiaceae</taxon>
        <taxon>Thiohalocapsa</taxon>
    </lineage>
</organism>
<dbReference type="RefSeq" id="WP_200235040.1">
    <property type="nucleotide sequence ID" value="NZ_NRRV01000010.1"/>
</dbReference>
<protein>
    <recommendedName>
        <fullName evidence="1">AB hydrolase-1 domain-containing protein</fullName>
    </recommendedName>
</protein>
<dbReference type="PANTHER" id="PTHR37946:SF1">
    <property type="entry name" value="SLL1969 PROTEIN"/>
    <property type="match status" value="1"/>
</dbReference>
<dbReference type="PANTHER" id="PTHR37946">
    <property type="entry name" value="SLL1969 PROTEIN"/>
    <property type="match status" value="1"/>
</dbReference>
<evidence type="ECO:0000313" key="3">
    <source>
        <dbReference type="Proteomes" id="UP000748752"/>
    </source>
</evidence>
<comment type="caution">
    <text evidence="2">The sequence shown here is derived from an EMBL/GenBank/DDBJ whole genome shotgun (WGS) entry which is preliminary data.</text>
</comment>
<gene>
    <name evidence="2" type="ORF">CKO31_06080</name>
</gene>
<dbReference type="Pfam" id="PF00561">
    <property type="entry name" value="Abhydrolase_1"/>
    <property type="match status" value="1"/>
</dbReference>
<feature type="domain" description="AB hydrolase-1" evidence="1">
    <location>
        <begin position="3"/>
        <end position="100"/>
    </location>
</feature>
<evidence type="ECO:0000313" key="2">
    <source>
        <dbReference type="EMBL" id="MBK1630322.1"/>
    </source>
</evidence>
<dbReference type="InterPro" id="IPR000073">
    <property type="entry name" value="AB_hydrolase_1"/>
</dbReference>
<sequence length="191" mass="20928">MRVVLVHGIFDTGSKFKTLKPYLEDRGHVCLAPSLTPNDGRDGLPALAEQLGQRIDAAFGAEAPFALVGFSMGGLISRWYLQELGGHARVDRFAAIAAPMQGTLWAYGYPGKGAKQMRPGSDFLARLGESVQTLDRTELFAYWTLFDAVILPQDSADWQLADSTRIPALCHPCMLWHPTLMSHLAAQLAED</sequence>
<evidence type="ECO:0000259" key="1">
    <source>
        <dbReference type="Pfam" id="PF00561"/>
    </source>
</evidence>
<dbReference type="SUPFAM" id="SSF53474">
    <property type="entry name" value="alpha/beta-Hydrolases"/>
    <property type="match status" value="1"/>
</dbReference>
<proteinExistence type="predicted"/>
<dbReference type="InterPro" id="IPR029058">
    <property type="entry name" value="AB_hydrolase_fold"/>
</dbReference>